<keyword evidence="3" id="KW-1185">Reference proteome</keyword>
<evidence type="ECO:0000313" key="2">
    <source>
        <dbReference type="EMBL" id="KAF2254472.1"/>
    </source>
</evidence>
<organism evidence="2 3">
    <name type="scientific">Trematosphaeria pertusa</name>
    <dbReference type="NCBI Taxonomy" id="390896"/>
    <lineage>
        <taxon>Eukaryota</taxon>
        <taxon>Fungi</taxon>
        <taxon>Dikarya</taxon>
        <taxon>Ascomycota</taxon>
        <taxon>Pezizomycotina</taxon>
        <taxon>Dothideomycetes</taxon>
        <taxon>Pleosporomycetidae</taxon>
        <taxon>Pleosporales</taxon>
        <taxon>Massarineae</taxon>
        <taxon>Trematosphaeriaceae</taxon>
        <taxon>Trematosphaeria</taxon>
    </lineage>
</organism>
<evidence type="ECO:0000313" key="3">
    <source>
        <dbReference type="Proteomes" id="UP000800094"/>
    </source>
</evidence>
<feature type="compositionally biased region" description="Polar residues" evidence="1">
    <location>
        <begin position="1"/>
        <end position="10"/>
    </location>
</feature>
<dbReference type="GeneID" id="54573123"/>
<name>A0A6A6IX14_9PLEO</name>
<accession>A0A6A6IX14</accession>
<reference evidence="2" key="1">
    <citation type="journal article" date="2020" name="Stud. Mycol.">
        <title>101 Dothideomycetes genomes: a test case for predicting lifestyles and emergence of pathogens.</title>
        <authorList>
            <person name="Haridas S."/>
            <person name="Albert R."/>
            <person name="Binder M."/>
            <person name="Bloem J."/>
            <person name="Labutti K."/>
            <person name="Salamov A."/>
            <person name="Andreopoulos B."/>
            <person name="Baker S."/>
            <person name="Barry K."/>
            <person name="Bills G."/>
            <person name="Bluhm B."/>
            <person name="Cannon C."/>
            <person name="Castanera R."/>
            <person name="Culley D."/>
            <person name="Daum C."/>
            <person name="Ezra D."/>
            <person name="Gonzalez J."/>
            <person name="Henrissat B."/>
            <person name="Kuo A."/>
            <person name="Liang C."/>
            <person name="Lipzen A."/>
            <person name="Lutzoni F."/>
            <person name="Magnuson J."/>
            <person name="Mondo S."/>
            <person name="Nolan M."/>
            <person name="Ohm R."/>
            <person name="Pangilinan J."/>
            <person name="Park H.-J."/>
            <person name="Ramirez L."/>
            <person name="Alfaro M."/>
            <person name="Sun H."/>
            <person name="Tritt A."/>
            <person name="Yoshinaga Y."/>
            <person name="Zwiers L.-H."/>
            <person name="Turgeon B."/>
            <person name="Goodwin S."/>
            <person name="Spatafora J."/>
            <person name="Crous P."/>
            <person name="Grigoriev I."/>
        </authorList>
    </citation>
    <scope>NUCLEOTIDE SEQUENCE</scope>
    <source>
        <strain evidence="2">CBS 122368</strain>
    </source>
</reference>
<dbReference type="EMBL" id="ML987190">
    <property type="protein sequence ID" value="KAF2254472.1"/>
    <property type="molecule type" value="Genomic_DNA"/>
</dbReference>
<proteinExistence type="predicted"/>
<dbReference type="Proteomes" id="UP000800094">
    <property type="component" value="Unassembled WGS sequence"/>
</dbReference>
<dbReference type="AlphaFoldDB" id="A0A6A6IX14"/>
<dbReference type="RefSeq" id="XP_033689476.1">
    <property type="nucleotide sequence ID" value="XM_033819793.1"/>
</dbReference>
<feature type="region of interest" description="Disordered" evidence="1">
    <location>
        <begin position="1"/>
        <end position="46"/>
    </location>
</feature>
<protein>
    <submittedName>
        <fullName evidence="2">Uncharacterized protein</fullName>
    </submittedName>
</protein>
<sequence length="183" mass="19903">MNDGAASTHQPPLRWIGASASGLRAEAPDDRQQTKRPSRRVRQPTSSFDALMRPCSWPRARSQRSNGSSECSAELVAVQRARRFDVRAVPSILEARVIVVINLVTRCSRACKLVTLACLQTLMPWSQGDSIAPCSSMHPSLAAAAGQGASKPFGRVEIHNKHHQASHPWMLRAGRDSPSCASL</sequence>
<gene>
    <name evidence="2" type="ORF">BU26DRAFT_139200</name>
</gene>
<feature type="region of interest" description="Disordered" evidence="1">
    <location>
        <begin position="164"/>
        <end position="183"/>
    </location>
</feature>
<evidence type="ECO:0000256" key="1">
    <source>
        <dbReference type="SAM" id="MobiDB-lite"/>
    </source>
</evidence>